<sequence length="288" mass="33676">MVGSSDIREHEKIARAIEKTSESIRKKHHALKTGMIDDDIAVRTHLGPIIEPLQKIIDNSSTRAVKDVTVEVPHTPKREPDVGLEILRTPKREKNVIRSRVKRKLKYKRQRVKKRCKLNWVHWAKSSSRCSLNGNYKWVDALPRLVAEYNTRKHRTIGMRPENVWAEIVNSWNPAHERTKAALIAHAKDAWENLRRKPQFFQNLHDSINTHPSIVRHLRNDSLPVSVLEDYRGKSISGAFYEHELHRARYPDVYLVEKVLRRRGDKVYVKWLGFDGSHNSWIHKDNAV</sequence>
<feature type="domain" description="Chromo" evidence="1">
    <location>
        <begin position="254"/>
        <end position="288"/>
    </location>
</feature>
<dbReference type="InterPro" id="IPR016197">
    <property type="entry name" value="Chromo-like_dom_sf"/>
</dbReference>
<dbReference type="OrthoDB" id="7690739at2759"/>
<evidence type="ECO:0000313" key="2">
    <source>
        <dbReference type="EMBL" id="EZA52059.1"/>
    </source>
</evidence>
<dbReference type="PANTHER" id="PTHR46585">
    <property type="entry name" value="INTEGRASE CORE DOMAIN CONTAINING PROTEIN"/>
    <property type="match status" value="1"/>
</dbReference>
<organism evidence="2 3">
    <name type="scientific">Ooceraea biroi</name>
    <name type="common">Clonal raider ant</name>
    <name type="synonym">Cerapachys biroi</name>
    <dbReference type="NCBI Taxonomy" id="2015173"/>
    <lineage>
        <taxon>Eukaryota</taxon>
        <taxon>Metazoa</taxon>
        <taxon>Ecdysozoa</taxon>
        <taxon>Arthropoda</taxon>
        <taxon>Hexapoda</taxon>
        <taxon>Insecta</taxon>
        <taxon>Pterygota</taxon>
        <taxon>Neoptera</taxon>
        <taxon>Endopterygota</taxon>
        <taxon>Hymenoptera</taxon>
        <taxon>Apocrita</taxon>
        <taxon>Aculeata</taxon>
        <taxon>Formicoidea</taxon>
        <taxon>Formicidae</taxon>
        <taxon>Dorylinae</taxon>
        <taxon>Ooceraea</taxon>
    </lineage>
</organism>
<protein>
    <recommendedName>
        <fullName evidence="1">Chromo domain-containing protein</fullName>
    </recommendedName>
</protein>
<dbReference type="AlphaFoldDB" id="A0A026WAK2"/>
<dbReference type="EMBL" id="KK107354">
    <property type="protein sequence ID" value="EZA52059.1"/>
    <property type="molecule type" value="Genomic_DNA"/>
</dbReference>
<dbReference type="GO" id="GO:0005694">
    <property type="term" value="C:chromosome"/>
    <property type="evidence" value="ECO:0007669"/>
    <property type="project" value="UniProtKB-ARBA"/>
</dbReference>
<dbReference type="SUPFAM" id="SSF54160">
    <property type="entry name" value="Chromo domain-like"/>
    <property type="match status" value="1"/>
</dbReference>
<dbReference type="Proteomes" id="UP000053097">
    <property type="component" value="Unassembled WGS sequence"/>
</dbReference>
<accession>A0A026WAK2</accession>
<evidence type="ECO:0000313" key="3">
    <source>
        <dbReference type="Proteomes" id="UP000053097"/>
    </source>
</evidence>
<dbReference type="InterPro" id="IPR000953">
    <property type="entry name" value="Chromo/chromo_shadow_dom"/>
</dbReference>
<reference evidence="2 3" key="1">
    <citation type="journal article" date="2014" name="Curr. Biol.">
        <title>The genome of the clonal raider ant Cerapachys biroi.</title>
        <authorList>
            <person name="Oxley P.R."/>
            <person name="Ji L."/>
            <person name="Fetter-Pruneda I."/>
            <person name="McKenzie S.K."/>
            <person name="Li C."/>
            <person name="Hu H."/>
            <person name="Zhang G."/>
            <person name="Kronauer D.J."/>
        </authorList>
    </citation>
    <scope>NUCLEOTIDE SEQUENCE [LARGE SCALE GENOMIC DNA]</scope>
</reference>
<name>A0A026WAK2_OOCBI</name>
<dbReference type="PROSITE" id="PS50013">
    <property type="entry name" value="CHROMO_2"/>
    <property type="match status" value="1"/>
</dbReference>
<dbReference type="PANTHER" id="PTHR46585:SF1">
    <property type="entry name" value="CHROMO DOMAIN-CONTAINING PROTEIN"/>
    <property type="match status" value="1"/>
</dbReference>
<evidence type="ECO:0000259" key="1">
    <source>
        <dbReference type="PROSITE" id="PS50013"/>
    </source>
</evidence>
<keyword evidence="3" id="KW-1185">Reference proteome</keyword>
<gene>
    <name evidence="2" type="ORF">X777_09194</name>
</gene>
<dbReference type="OMA" id="WNPAHER"/>
<proteinExistence type="predicted"/>